<protein>
    <submittedName>
        <fullName evidence="2">Uncharacterized protein</fullName>
    </submittedName>
</protein>
<sequence length="90" mass="9670">MGDRASQYRGHKAVRLTGLWLAFPAVAGAAVIWSAMHFYGHGRLGGVQLAVVTILWLFALAAVPATGWVLWRLVYVICGHPASTTSNPPN</sequence>
<accession>A0A387HNL2</accession>
<keyword evidence="1" id="KW-0812">Transmembrane</keyword>
<keyword evidence="1" id="KW-1133">Transmembrane helix</keyword>
<keyword evidence="1" id="KW-0472">Membrane</keyword>
<organism evidence="2 3">
    <name type="scientific">Streptomyces hundungensis</name>
    <dbReference type="NCBI Taxonomy" id="1077946"/>
    <lineage>
        <taxon>Bacteria</taxon>
        <taxon>Bacillati</taxon>
        <taxon>Actinomycetota</taxon>
        <taxon>Actinomycetes</taxon>
        <taxon>Kitasatosporales</taxon>
        <taxon>Streptomycetaceae</taxon>
        <taxon>Streptomyces</taxon>
    </lineage>
</organism>
<keyword evidence="3" id="KW-1185">Reference proteome</keyword>
<dbReference type="RefSeq" id="WP_120726942.1">
    <property type="nucleotide sequence ID" value="NZ_CP032698.1"/>
</dbReference>
<evidence type="ECO:0000313" key="3">
    <source>
        <dbReference type="Proteomes" id="UP000271554"/>
    </source>
</evidence>
<dbReference type="AlphaFoldDB" id="A0A387HNL2"/>
<evidence type="ECO:0000256" key="1">
    <source>
        <dbReference type="SAM" id="Phobius"/>
    </source>
</evidence>
<feature type="transmembrane region" description="Helical" evidence="1">
    <location>
        <begin position="46"/>
        <end position="71"/>
    </location>
</feature>
<dbReference type="Proteomes" id="UP000271554">
    <property type="component" value="Chromosome"/>
</dbReference>
<reference evidence="2 3" key="1">
    <citation type="submission" date="2018-10" db="EMBL/GenBank/DDBJ databases">
        <title>Relationship between Morphology and Antimicrobial Activity in Streptomyces.</title>
        <authorList>
            <person name="Kang H.J."/>
            <person name="Kim S.B."/>
        </authorList>
    </citation>
    <scope>NUCLEOTIDE SEQUENCE [LARGE SCALE GENOMIC DNA]</scope>
    <source>
        <strain evidence="2 3">BH38</strain>
    </source>
</reference>
<evidence type="ECO:0000313" key="2">
    <source>
        <dbReference type="EMBL" id="AYG85134.1"/>
    </source>
</evidence>
<dbReference type="EMBL" id="CP032698">
    <property type="protein sequence ID" value="AYG85134.1"/>
    <property type="molecule type" value="Genomic_DNA"/>
</dbReference>
<feature type="transmembrane region" description="Helical" evidence="1">
    <location>
        <begin position="20"/>
        <end position="40"/>
    </location>
</feature>
<gene>
    <name evidence="2" type="ORF">DWB77_07350</name>
</gene>
<proteinExistence type="predicted"/>
<dbReference type="KEGG" id="shun:DWB77_07350"/>
<dbReference type="OrthoDB" id="9757990at2"/>
<name>A0A387HNL2_9ACTN</name>